<accession>A0A5B7J746</accession>
<evidence type="ECO:0000313" key="2">
    <source>
        <dbReference type="EMBL" id="MPC90283.1"/>
    </source>
</evidence>
<proteinExistence type="predicted"/>
<gene>
    <name evidence="2" type="ORF">E2C01_085260</name>
</gene>
<name>A0A5B7J746_PORTR</name>
<comment type="caution">
    <text evidence="2">The sequence shown here is derived from an EMBL/GenBank/DDBJ whole genome shotgun (WGS) entry which is preliminary data.</text>
</comment>
<keyword evidence="3" id="KW-1185">Reference proteome</keyword>
<evidence type="ECO:0000256" key="1">
    <source>
        <dbReference type="SAM" id="MobiDB-lite"/>
    </source>
</evidence>
<feature type="region of interest" description="Disordered" evidence="1">
    <location>
        <begin position="26"/>
        <end position="70"/>
    </location>
</feature>
<evidence type="ECO:0000313" key="3">
    <source>
        <dbReference type="Proteomes" id="UP000324222"/>
    </source>
</evidence>
<reference evidence="2 3" key="1">
    <citation type="submission" date="2019-05" db="EMBL/GenBank/DDBJ databases">
        <title>Another draft genome of Portunus trituberculatus and its Hox gene families provides insights of decapod evolution.</title>
        <authorList>
            <person name="Jeong J.-H."/>
            <person name="Song I."/>
            <person name="Kim S."/>
            <person name="Choi T."/>
            <person name="Kim D."/>
            <person name="Ryu S."/>
            <person name="Kim W."/>
        </authorList>
    </citation>
    <scope>NUCLEOTIDE SEQUENCE [LARGE SCALE GENOMIC DNA]</scope>
    <source>
        <tissue evidence="2">Muscle</tissue>
    </source>
</reference>
<dbReference type="Proteomes" id="UP000324222">
    <property type="component" value="Unassembled WGS sequence"/>
</dbReference>
<organism evidence="2 3">
    <name type="scientific">Portunus trituberculatus</name>
    <name type="common">Swimming crab</name>
    <name type="synonym">Neptunus trituberculatus</name>
    <dbReference type="NCBI Taxonomy" id="210409"/>
    <lineage>
        <taxon>Eukaryota</taxon>
        <taxon>Metazoa</taxon>
        <taxon>Ecdysozoa</taxon>
        <taxon>Arthropoda</taxon>
        <taxon>Crustacea</taxon>
        <taxon>Multicrustacea</taxon>
        <taxon>Malacostraca</taxon>
        <taxon>Eumalacostraca</taxon>
        <taxon>Eucarida</taxon>
        <taxon>Decapoda</taxon>
        <taxon>Pleocyemata</taxon>
        <taxon>Brachyura</taxon>
        <taxon>Eubrachyura</taxon>
        <taxon>Portunoidea</taxon>
        <taxon>Portunidae</taxon>
        <taxon>Portuninae</taxon>
        <taxon>Portunus</taxon>
    </lineage>
</organism>
<protein>
    <submittedName>
        <fullName evidence="2">Uncharacterized protein</fullName>
    </submittedName>
</protein>
<sequence length="70" mass="7361">MALHACPPPSAGDTTVIGSRFTEGITATASEESSARIGKKARPLRPATPPPHRPTPDARRNASRSARARC</sequence>
<dbReference type="EMBL" id="VSRR010083862">
    <property type="protein sequence ID" value="MPC90283.1"/>
    <property type="molecule type" value="Genomic_DNA"/>
</dbReference>
<dbReference type="AlphaFoldDB" id="A0A5B7J746"/>